<dbReference type="EMBL" id="MTYJ01000202">
    <property type="protein sequence ID" value="OWA50764.1"/>
    <property type="molecule type" value="Genomic_DNA"/>
</dbReference>
<dbReference type="InterPro" id="IPR028082">
    <property type="entry name" value="Peripla_BP_I"/>
</dbReference>
<dbReference type="GO" id="GO:0016020">
    <property type="term" value="C:membrane"/>
    <property type="evidence" value="ECO:0007669"/>
    <property type="project" value="UniProtKB-SubCell"/>
</dbReference>
<comment type="caution">
    <text evidence="7">The sequence shown here is derived from an EMBL/GenBank/DDBJ whole genome shotgun (WGS) entry which is preliminary data.</text>
</comment>
<keyword evidence="5" id="KW-0732">Signal</keyword>
<evidence type="ECO:0000256" key="1">
    <source>
        <dbReference type="ARBA" id="ARBA00004370"/>
    </source>
</evidence>
<evidence type="ECO:0000256" key="5">
    <source>
        <dbReference type="SAM" id="SignalP"/>
    </source>
</evidence>
<dbReference type="Pfam" id="PF01094">
    <property type="entry name" value="ANF_receptor"/>
    <property type="match status" value="1"/>
</dbReference>
<sequence length="282" mass="30819">MILILWVAFMVDFPVSGQEVDLSLTPAPVVPTVLTMCYFIERNTSGLTYDYDKAQAALDLATTHVNDFILPPEIQIRSVYSDIGRDCTAKTHVVGMALKQREQGINCSVYIGPGCGLAAEIFSDLISVWDKPIIGCPASDVGLSAPASDYTVISRTSITYSVIAGVFIRFFKAYNYTTPAVFLDQSASFFQQLGVLMQQYLRKGNPELQYGASFISFRSAKDSVEALQARLTKATTVSRVGYSSAAHLSVEQSVARQNGLFYATDLHQPAVHHSVEAFVTLS</sequence>
<feature type="chain" id="PRO_5040986222" description="Receptor ligand binding region domain-containing protein" evidence="5">
    <location>
        <begin position="18"/>
        <end position="282"/>
    </location>
</feature>
<evidence type="ECO:0000256" key="2">
    <source>
        <dbReference type="ARBA" id="ARBA00022692"/>
    </source>
</evidence>
<dbReference type="GO" id="GO:0038023">
    <property type="term" value="F:signaling receptor activity"/>
    <property type="evidence" value="ECO:0007669"/>
    <property type="project" value="TreeGrafter"/>
</dbReference>
<name>A0A9X6RK70_HYPEX</name>
<gene>
    <name evidence="7" type="ORF">BV898_15270</name>
</gene>
<evidence type="ECO:0000313" key="8">
    <source>
        <dbReference type="Proteomes" id="UP000192578"/>
    </source>
</evidence>
<feature type="signal peptide" evidence="5">
    <location>
        <begin position="1"/>
        <end position="17"/>
    </location>
</feature>
<accession>A0A9X6RK70</accession>
<dbReference type="GO" id="GO:0017046">
    <property type="term" value="F:peptide hormone binding"/>
    <property type="evidence" value="ECO:0007669"/>
    <property type="project" value="TreeGrafter"/>
</dbReference>
<evidence type="ECO:0000256" key="4">
    <source>
        <dbReference type="ARBA" id="ARBA00023136"/>
    </source>
</evidence>
<evidence type="ECO:0000313" key="7">
    <source>
        <dbReference type="EMBL" id="OWA50764.1"/>
    </source>
</evidence>
<organism evidence="7 8">
    <name type="scientific">Hypsibius exemplaris</name>
    <name type="common">Freshwater tardigrade</name>
    <dbReference type="NCBI Taxonomy" id="2072580"/>
    <lineage>
        <taxon>Eukaryota</taxon>
        <taxon>Metazoa</taxon>
        <taxon>Ecdysozoa</taxon>
        <taxon>Tardigrada</taxon>
        <taxon>Eutardigrada</taxon>
        <taxon>Parachela</taxon>
        <taxon>Hypsibioidea</taxon>
        <taxon>Hypsibiidae</taxon>
        <taxon>Hypsibius</taxon>
    </lineage>
</organism>
<protein>
    <recommendedName>
        <fullName evidence="6">Receptor ligand binding region domain-containing protein</fullName>
    </recommendedName>
</protein>
<dbReference type="GO" id="GO:0007165">
    <property type="term" value="P:signal transduction"/>
    <property type="evidence" value="ECO:0007669"/>
    <property type="project" value="TreeGrafter"/>
</dbReference>
<dbReference type="InterPro" id="IPR052612">
    <property type="entry name" value="ANP_Clearance_Receptor"/>
</dbReference>
<dbReference type="SUPFAM" id="SSF53822">
    <property type="entry name" value="Periplasmic binding protein-like I"/>
    <property type="match status" value="1"/>
</dbReference>
<dbReference type="OrthoDB" id="10065302at2759"/>
<evidence type="ECO:0000259" key="6">
    <source>
        <dbReference type="Pfam" id="PF01094"/>
    </source>
</evidence>
<dbReference type="AlphaFoldDB" id="A0A9X6RK70"/>
<keyword evidence="2" id="KW-0812">Transmembrane</keyword>
<reference evidence="8" key="1">
    <citation type="submission" date="2017-01" db="EMBL/GenBank/DDBJ databases">
        <title>Comparative genomics of anhydrobiosis in the tardigrade Hypsibius dujardini.</title>
        <authorList>
            <person name="Yoshida Y."/>
            <person name="Koutsovoulos G."/>
            <person name="Laetsch D."/>
            <person name="Stevens L."/>
            <person name="Kumar S."/>
            <person name="Horikawa D."/>
            <person name="Ishino K."/>
            <person name="Komine S."/>
            <person name="Tomita M."/>
            <person name="Blaxter M."/>
            <person name="Arakawa K."/>
        </authorList>
    </citation>
    <scope>NUCLEOTIDE SEQUENCE [LARGE SCALE GENOMIC DNA]</scope>
    <source>
        <strain evidence="8">Z151</strain>
    </source>
</reference>
<comment type="subcellular location">
    <subcellularLocation>
        <location evidence="1">Membrane</location>
    </subcellularLocation>
</comment>
<dbReference type="PANTHER" id="PTHR44755">
    <property type="entry name" value="NATRIURETIC PEPTIDE RECEPTOR 3-RELATED"/>
    <property type="match status" value="1"/>
</dbReference>
<keyword evidence="4" id="KW-0472">Membrane</keyword>
<feature type="domain" description="Receptor ligand binding region" evidence="6">
    <location>
        <begin position="54"/>
        <end position="187"/>
    </location>
</feature>
<evidence type="ECO:0000256" key="3">
    <source>
        <dbReference type="ARBA" id="ARBA00022989"/>
    </source>
</evidence>
<dbReference type="Gene3D" id="3.40.50.2300">
    <property type="match status" value="1"/>
</dbReference>
<dbReference type="PANTHER" id="PTHR44755:SF8">
    <property type="entry name" value="RECEPTOR LIGAND BINDING REGION DOMAIN-CONTAINING PROTEIN"/>
    <property type="match status" value="1"/>
</dbReference>
<dbReference type="Proteomes" id="UP000192578">
    <property type="component" value="Unassembled WGS sequence"/>
</dbReference>
<keyword evidence="8" id="KW-1185">Reference proteome</keyword>
<keyword evidence="3" id="KW-1133">Transmembrane helix</keyword>
<dbReference type="InterPro" id="IPR001828">
    <property type="entry name" value="ANF_lig-bd_rcpt"/>
</dbReference>
<proteinExistence type="predicted"/>